<name>A0A9P6C561_9AGAR</name>
<dbReference type="Proteomes" id="UP000807342">
    <property type="component" value="Unassembled WGS sequence"/>
</dbReference>
<accession>A0A9P6C561</accession>
<evidence type="ECO:0000313" key="2">
    <source>
        <dbReference type="EMBL" id="KAF9452092.1"/>
    </source>
</evidence>
<protein>
    <submittedName>
        <fullName evidence="2">Uncharacterized protein</fullName>
    </submittedName>
</protein>
<comment type="caution">
    <text evidence="2">The sequence shown here is derived from an EMBL/GenBank/DDBJ whole genome shotgun (WGS) entry which is preliminary data.</text>
</comment>
<keyword evidence="1" id="KW-0472">Membrane</keyword>
<organism evidence="2 3">
    <name type="scientific">Macrolepiota fuliginosa MF-IS2</name>
    <dbReference type="NCBI Taxonomy" id="1400762"/>
    <lineage>
        <taxon>Eukaryota</taxon>
        <taxon>Fungi</taxon>
        <taxon>Dikarya</taxon>
        <taxon>Basidiomycota</taxon>
        <taxon>Agaricomycotina</taxon>
        <taxon>Agaricomycetes</taxon>
        <taxon>Agaricomycetidae</taxon>
        <taxon>Agaricales</taxon>
        <taxon>Agaricineae</taxon>
        <taxon>Agaricaceae</taxon>
        <taxon>Macrolepiota</taxon>
    </lineage>
</organism>
<dbReference type="EMBL" id="MU151075">
    <property type="protein sequence ID" value="KAF9452092.1"/>
    <property type="molecule type" value="Genomic_DNA"/>
</dbReference>
<proteinExistence type="predicted"/>
<feature type="transmembrane region" description="Helical" evidence="1">
    <location>
        <begin position="31"/>
        <end position="54"/>
    </location>
</feature>
<reference evidence="2" key="1">
    <citation type="submission" date="2020-11" db="EMBL/GenBank/DDBJ databases">
        <authorList>
            <consortium name="DOE Joint Genome Institute"/>
            <person name="Ahrendt S."/>
            <person name="Riley R."/>
            <person name="Andreopoulos W."/>
            <person name="Labutti K."/>
            <person name="Pangilinan J."/>
            <person name="Ruiz-Duenas F.J."/>
            <person name="Barrasa J.M."/>
            <person name="Sanchez-Garcia M."/>
            <person name="Camarero S."/>
            <person name="Miyauchi S."/>
            <person name="Serrano A."/>
            <person name="Linde D."/>
            <person name="Babiker R."/>
            <person name="Drula E."/>
            <person name="Ayuso-Fernandez I."/>
            <person name="Pacheco R."/>
            <person name="Padilla G."/>
            <person name="Ferreira P."/>
            <person name="Barriuso J."/>
            <person name="Kellner H."/>
            <person name="Castanera R."/>
            <person name="Alfaro M."/>
            <person name="Ramirez L."/>
            <person name="Pisabarro A.G."/>
            <person name="Kuo A."/>
            <person name="Tritt A."/>
            <person name="Lipzen A."/>
            <person name="He G."/>
            <person name="Yan M."/>
            <person name="Ng V."/>
            <person name="Cullen D."/>
            <person name="Martin F."/>
            <person name="Rosso M.-N."/>
            <person name="Henrissat B."/>
            <person name="Hibbett D."/>
            <person name="Martinez A.T."/>
            <person name="Grigoriev I.V."/>
        </authorList>
    </citation>
    <scope>NUCLEOTIDE SEQUENCE</scope>
    <source>
        <strain evidence="2">MF-IS2</strain>
    </source>
</reference>
<keyword evidence="1" id="KW-1133">Transmembrane helix</keyword>
<keyword evidence="3" id="KW-1185">Reference proteome</keyword>
<evidence type="ECO:0000256" key="1">
    <source>
        <dbReference type="SAM" id="Phobius"/>
    </source>
</evidence>
<evidence type="ECO:0000313" key="3">
    <source>
        <dbReference type="Proteomes" id="UP000807342"/>
    </source>
</evidence>
<sequence>MRLTLAKGRRDGTGVAETRQSRIGLSQYSSLIRLMNAIGLPFVVIIVPESLAVVPSG</sequence>
<keyword evidence="1" id="KW-0812">Transmembrane</keyword>
<dbReference type="AlphaFoldDB" id="A0A9P6C561"/>
<gene>
    <name evidence="2" type="ORF">P691DRAFT_267356</name>
</gene>